<name>A0ABY1QWX1_9BURK</name>
<evidence type="ECO:0000256" key="1">
    <source>
        <dbReference type="SAM" id="SignalP"/>
    </source>
</evidence>
<accession>A0ABY1QWX1</accession>
<evidence type="ECO:0008006" key="4">
    <source>
        <dbReference type="Google" id="ProtNLM"/>
    </source>
</evidence>
<dbReference type="Proteomes" id="UP001158049">
    <property type="component" value="Unassembled WGS sequence"/>
</dbReference>
<keyword evidence="3" id="KW-1185">Reference proteome</keyword>
<keyword evidence="1" id="KW-0732">Signal</keyword>
<feature type="signal peptide" evidence="1">
    <location>
        <begin position="1"/>
        <end position="25"/>
    </location>
</feature>
<comment type="caution">
    <text evidence="2">The sequence shown here is derived from an EMBL/GenBank/DDBJ whole genome shotgun (WGS) entry which is preliminary data.</text>
</comment>
<reference evidence="2 3" key="1">
    <citation type="submission" date="2017-05" db="EMBL/GenBank/DDBJ databases">
        <authorList>
            <person name="Varghese N."/>
            <person name="Submissions S."/>
        </authorList>
    </citation>
    <scope>NUCLEOTIDE SEQUENCE [LARGE SCALE GENOMIC DNA]</scope>
    <source>
        <strain evidence="2 3">DSM 26001</strain>
    </source>
</reference>
<dbReference type="RefSeq" id="WP_283445392.1">
    <property type="nucleotide sequence ID" value="NZ_FXUL01000034.1"/>
</dbReference>
<dbReference type="EMBL" id="FXUL01000034">
    <property type="protein sequence ID" value="SMP80098.1"/>
    <property type="molecule type" value="Genomic_DNA"/>
</dbReference>
<proteinExistence type="predicted"/>
<evidence type="ECO:0000313" key="2">
    <source>
        <dbReference type="EMBL" id="SMP80098.1"/>
    </source>
</evidence>
<protein>
    <recommendedName>
        <fullName evidence="4">Secreted protein</fullName>
    </recommendedName>
</protein>
<gene>
    <name evidence="2" type="ORF">SAMN06295970_1341</name>
</gene>
<sequence length="89" mass="9982">MKRSPVVAMLCVAVLAAVPMGLAVAWEADTQYRDWRNDPRPPQDTVKCADAQEAWLAEPQKRVNIDMSNPGAFRWSLTEVHAQMAKLCK</sequence>
<evidence type="ECO:0000313" key="3">
    <source>
        <dbReference type="Proteomes" id="UP001158049"/>
    </source>
</evidence>
<organism evidence="2 3">
    <name type="scientific">Noviherbaspirillum suwonense</name>
    <dbReference type="NCBI Taxonomy" id="1224511"/>
    <lineage>
        <taxon>Bacteria</taxon>
        <taxon>Pseudomonadati</taxon>
        <taxon>Pseudomonadota</taxon>
        <taxon>Betaproteobacteria</taxon>
        <taxon>Burkholderiales</taxon>
        <taxon>Oxalobacteraceae</taxon>
        <taxon>Noviherbaspirillum</taxon>
    </lineage>
</organism>
<feature type="chain" id="PRO_5045070207" description="Secreted protein" evidence="1">
    <location>
        <begin position="26"/>
        <end position="89"/>
    </location>
</feature>